<comment type="caution">
    <text evidence="1">The sequence shown here is derived from an EMBL/GenBank/DDBJ whole genome shotgun (WGS) entry which is preliminary data.</text>
</comment>
<accession>A0A8H3L3J2</accession>
<evidence type="ECO:0000313" key="1">
    <source>
        <dbReference type="EMBL" id="GES80817.1"/>
    </source>
</evidence>
<name>A0A8H3L3J2_9GLOM</name>
<dbReference type="Proteomes" id="UP000615446">
    <property type="component" value="Unassembled WGS sequence"/>
</dbReference>
<dbReference type="EMBL" id="BLAL01000053">
    <property type="protein sequence ID" value="GES80817.1"/>
    <property type="molecule type" value="Genomic_DNA"/>
</dbReference>
<evidence type="ECO:0000313" key="2">
    <source>
        <dbReference type="Proteomes" id="UP000615446"/>
    </source>
</evidence>
<reference evidence="1" key="1">
    <citation type="submission" date="2019-10" db="EMBL/GenBank/DDBJ databases">
        <title>Conservation and host-specific expression of non-tandemly repeated heterogenous ribosome RNA gene in arbuscular mycorrhizal fungi.</title>
        <authorList>
            <person name="Maeda T."/>
            <person name="Kobayashi Y."/>
            <person name="Nakagawa T."/>
            <person name="Ezawa T."/>
            <person name="Yamaguchi K."/>
            <person name="Bino T."/>
            <person name="Nishimoto Y."/>
            <person name="Shigenobu S."/>
            <person name="Kawaguchi M."/>
        </authorList>
    </citation>
    <scope>NUCLEOTIDE SEQUENCE</scope>
    <source>
        <strain evidence="1">HR1</strain>
    </source>
</reference>
<dbReference type="OrthoDB" id="1748060at2759"/>
<proteinExistence type="predicted"/>
<gene>
    <name evidence="1" type="ORF">RCL2_000807700</name>
</gene>
<organism evidence="1 2">
    <name type="scientific">Rhizophagus clarus</name>
    <dbReference type="NCBI Taxonomy" id="94130"/>
    <lineage>
        <taxon>Eukaryota</taxon>
        <taxon>Fungi</taxon>
        <taxon>Fungi incertae sedis</taxon>
        <taxon>Mucoromycota</taxon>
        <taxon>Glomeromycotina</taxon>
        <taxon>Glomeromycetes</taxon>
        <taxon>Glomerales</taxon>
        <taxon>Glomeraceae</taxon>
        <taxon>Rhizophagus</taxon>
    </lineage>
</organism>
<sequence>MTYNSLQEIENAFAEPSLQSQLTTSRVIISATLRKQKSRATLTEEQNANILTQDRISHQIHYATKQEHCHALKWKNESKGFYCSNGQIILAPLSPSPQHLHSLLTTNDPITNEPYVNQIRAYNQVLAFTSLDANIDENLANAKDGIYTFSLMPSIENSLPSFA</sequence>
<protein>
    <submittedName>
        <fullName evidence="1">LOW QUALITY PROTEIN: uncharacterized protein LOC114645498</fullName>
    </submittedName>
</protein>
<dbReference type="AlphaFoldDB" id="A0A8H3L3J2"/>